<dbReference type="InterPro" id="IPR027417">
    <property type="entry name" value="P-loop_NTPase"/>
</dbReference>
<keyword evidence="3" id="KW-1185">Reference proteome</keyword>
<dbReference type="InterPro" id="IPR006083">
    <property type="entry name" value="PRK/URK"/>
</dbReference>
<name>A0ABP1KZQ5_9EUKA</name>
<evidence type="ECO:0000313" key="2">
    <source>
        <dbReference type="EMBL" id="CAL6073531.1"/>
    </source>
</evidence>
<dbReference type="SUPFAM" id="SSF52540">
    <property type="entry name" value="P-loop containing nucleoside triphosphate hydrolases"/>
    <property type="match status" value="1"/>
</dbReference>
<comment type="caution">
    <text evidence="2">The sequence shown here is derived from an EMBL/GenBank/DDBJ whole genome shotgun (WGS) entry which is preliminary data.</text>
</comment>
<dbReference type="InterPro" id="IPR018163">
    <property type="entry name" value="Thr/Ala-tRNA-synth_IIc_edit"/>
</dbReference>
<dbReference type="EMBL" id="CAXDID020000301">
    <property type="protein sequence ID" value="CAL6073531.1"/>
    <property type="molecule type" value="Genomic_DNA"/>
</dbReference>
<accession>A0ABP1KZQ5</accession>
<reference evidence="2 3" key="1">
    <citation type="submission" date="2024-07" db="EMBL/GenBank/DDBJ databases">
        <authorList>
            <person name="Akdeniz Z."/>
        </authorList>
    </citation>
    <scope>NUCLEOTIDE SEQUENCE [LARGE SCALE GENOMIC DNA]</scope>
</reference>
<dbReference type="Gene3D" id="3.30.980.10">
    <property type="entry name" value="Threonyl-trna Synthetase, Chain A, domain 2"/>
    <property type="match status" value="1"/>
</dbReference>
<evidence type="ECO:0000313" key="3">
    <source>
        <dbReference type="Proteomes" id="UP001642409"/>
    </source>
</evidence>
<organism evidence="2 3">
    <name type="scientific">Hexamita inflata</name>
    <dbReference type="NCBI Taxonomy" id="28002"/>
    <lineage>
        <taxon>Eukaryota</taxon>
        <taxon>Metamonada</taxon>
        <taxon>Diplomonadida</taxon>
        <taxon>Hexamitidae</taxon>
        <taxon>Hexamitinae</taxon>
        <taxon>Hexamita</taxon>
    </lineage>
</organism>
<evidence type="ECO:0000259" key="1">
    <source>
        <dbReference type="Pfam" id="PF00485"/>
    </source>
</evidence>
<dbReference type="Gene3D" id="3.40.50.300">
    <property type="entry name" value="P-loop containing nucleotide triphosphate hydrolases"/>
    <property type="match status" value="1"/>
</dbReference>
<dbReference type="SUPFAM" id="SSF55186">
    <property type="entry name" value="ThrRS/AlaRS common domain"/>
    <property type="match status" value="1"/>
</dbReference>
<proteinExistence type="predicted"/>
<gene>
    <name evidence="2" type="ORF">HINF_LOCUS56147</name>
</gene>
<dbReference type="Proteomes" id="UP001642409">
    <property type="component" value="Unassembled WGS sequence"/>
</dbReference>
<dbReference type="Pfam" id="PF00485">
    <property type="entry name" value="PRK"/>
    <property type="match status" value="1"/>
</dbReference>
<protein>
    <submittedName>
        <fullName evidence="2">Uridine_kinase</fullName>
    </submittedName>
</protein>
<sequence>MSIYDIYDTNIQVKILTTNQTVEVKSGTPAIQFLPYDANVVAVLSNNELLSLQEPIDIQSQVQPVYKTDKDAVPMLTDTLSFLVQSAAVHRFPGLTLHLKYKIQRGLFFQFTDMNCTSEDIQAIEKEINRLVELNLPLMRASLSHHDAAQEMKKIRHMVAYELILSLNNPTESMIEMQAPDYTFRLLWRNPVFSHTGVCKGLYKLVPYNQGFIVRFSEDFANLDLSPIRNSERLQKDICQIMDLYMQQAQTIGFESIASINKLVSDPKKLANAISYAEFNHEKQIGEVAARATDKTKIIFVAGPSSSGKTTFANRVSCHLRSRGFEPIRVSLDDFYGDPAKAPRVPGTDKPDFEHLEALDLDRIKECLTGLLAGKEVTMAAYDFVKQKPGNGMKFTLPPQGVLVVEGIHALNDEITKVVPTEQRLRVFIQPIGALPWDETRVIDFYLTRLMRRMCRDYLFRGRTADKTIDTWAEVREGEEHWILPNQVKADVYFNSSIMYEQFVLRVYAVPLLQLVPQTSKNYATARQMLRMLMPLQPIPVGLVPEMSLLCEFLPGGSQYENFFF</sequence>
<dbReference type="PANTHER" id="PTHR10285">
    <property type="entry name" value="URIDINE KINASE"/>
    <property type="match status" value="1"/>
</dbReference>
<dbReference type="CDD" id="cd02028">
    <property type="entry name" value="UMPK_like"/>
    <property type="match status" value="1"/>
</dbReference>
<feature type="domain" description="Phosphoribulokinase/uridine kinase" evidence="1">
    <location>
        <begin position="298"/>
        <end position="496"/>
    </location>
</feature>